<dbReference type="InterPro" id="IPR035472">
    <property type="entry name" value="RpiR-like_SIS"/>
</dbReference>
<dbReference type="GO" id="GO:0003700">
    <property type="term" value="F:DNA-binding transcription factor activity"/>
    <property type="evidence" value="ECO:0007669"/>
    <property type="project" value="InterPro"/>
</dbReference>
<dbReference type="AlphaFoldDB" id="U2VB75"/>
<dbReference type="Pfam" id="PF01418">
    <property type="entry name" value="HTH_6"/>
    <property type="match status" value="1"/>
</dbReference>
<evidence type="ECO:0000256" key="1">
    <source>
        <dbReference type="ARBA" id="ARBA00023015"/>
    </source>
</evidence>
<evidence type="ECO:0000256" key="2">
    <source>
        <dbReference type="ARBA" id="ARBA00023125"/>
    </source>
</evidence>
<keyword evidence="7" id="KW-1185">Reference proteome</keyword>
<accession>U2VB75</accession>
<evidence type="ECO:0000313" key="6">
    <source>
        <dbReference type="EMBL" id="ERL09831.1"/>
    </source>
</evidence>
<evidence type="ECO:0000259" key="4">
    <source>
        <dbReference type="PROSITE" id="PS51071"/>
    </source>
</evidence>
<sequence length="290" mass="31735">MSPQESAVNTICAAYEALSDTEKKVADFIIQNVSEVAKLSLRDIAVRSEASSATVSRFVRHIGYESFSDLRLAIASDQAGADVPEGDEVSEISLDNMDASISYILENKIQELKGTAEQMNSDNVSKAVGLIMNSDSILFAAVGNSIPICSNFAFRLGQIGIRANCPANTEVMILDSLSLRRNDLLFVVSSSGYSHRLETIVDNAEDSGTPILFITSNPASVLALRSDVVFTAVMRDPMLTGPQFSTHVPENFIVETLFMFLLAHGKNVREHVRMERKSLGRDKENTPTFY</sequence>
<keyword evidence="3" id="KW-0804">Transcription</keyword>
<proteinExistence type="predicted"/>
<evidence type="ECO:0000256" key="3">
    <source>
        <dbReference type="ARBA" id="ARBA00023163"/>
    </source>
</evidence>
<dbReference type="GO" id="GO:0097367">
    <property type="term" value="F:carbohydrate derivative binding"/>
    <property type="evidence" value="ECO:0007669"/>
    <property type="project" value="InterPro"/>
</dbReference>
<gene>
    <name evidence="6" type="ORF">HMPREF1316_1571</name>
</gene>
<protein>
    <submittedName>
        <fullName evidence="6">Transcriptional regulator, RpiR family</fullName>
    </submittedName>
</protein>
<dbReference type="Pfam" id="PF01380">
    <property type="entry name" value="SIS"/>
    <property type="match status" value="1"/>
</dbReference>
<dbReference type="PATRIC" id="fig|1125712.3.peg.630"/>
<dbReference type="GO" id="GO:0003677">
    <property type="term" value="F:DNA binding"/>
    <property type="evidence" value="ECO:0007669"/>
    <property type="project" value="UniProtKB-KW"/>
</dbReference>
<feature type="domain" description="SIS" evidence="5">
    <location>
        <begin position="127"/>
        <end position="263"/>
    </location>
</feature>
<dbReference type="PROSITE" id="PS51071">
    <property type="entry name" value="HTH_RPIR"/>
    <property type="match status" value="1"/>
</dbReference>
<name>U2VB75_9ACTN</name>
<comment type="caution">
    <text evidence="6">The sequence shown here is derived from an EMBL/GenBank/DDBJ whole genome shotgun (WGS) entry which is preliminary data.</text>
</comment>
<dbReference type="InterPro" id="IPR001347">
    <property type="entry name" value="SIS_dom"/>
</dbReference>
<dbReference type="SUPFAM" id="SSF46689">
    <property type="entry name" value="Homeodomain-like"/>
    <property type="match status" value="1"/>
</dbReference>
<dbReference type="Proteomes" id="UP000016638">
    <property type="component" value="Unassembled WGS sequence"/>
</dbReference>
<dbReference type="InterPro" id="IPR000281">
    <property type="entry name" value="HTH_RpiR"/>
</dbReference>
<dbReference type="eggNOG" id="COG1737">
    <property type="taxonomic scope" value="Bacteria"/>
</dbReference>
<organism evidence="6 7">
    <name type="scientific">Olsenella profusa F0195</name>
    <dbReference type="NCBI Taxonomy" id="1125712"/>
    <lineage>
        <taxon>Bacteria</taxon>
        <taxon>Bacillati</taxon>
        <taxon>Actinomycetota</taxon>
        <taxon>Coriobacteriia</taxon>
        <taxon>Coriobacteriales</taxon>
        <taxon>Atopobiaceae</taxon>
        <taxon>Olsenella</taxon>
    </lineage>
</organism>
<dbReference type="Gene3D" id="3.40.50.10490">
    <property type="entry name" value="Glucose-6-phosphate isomerase like protein, domain 1"/>
    <property type="match status" value="1"/>
</dbReference>
<dbReference type="InterPro" id="IPR036388">
    <property type="entry name" value="WH-like_DNA-bd_sf"/>
</dbReference>
<dbReference type="InterPro" id="IPR047640">
    <property type="entry name" value="RpiR-like"/>
</dbReference>
<keyword evidence="1" id="KW-0805">Transcription regulation</keyword>
<dbReference type="InterPro" id="IPR009057">
    <property type="entry name" value="Homeodomain-like_sf"/>
</dbReference>
<dbReference type="Gene3D" id="1.10.10.10">
    <property type="entry name" value="Winged helix-like DNA-binding domain superfamily/Winged helix DNA-binding domain"/>
    <property type="match status" value="1"/>
</dbReference>
<dbReference type="OrthoDB" id="370421at2"/>
<dbReference type="PANTHER" id="PTHR30514">
    <property type="entry name" value="GLUCOKINASE"/>
    <property type="match status" value="1"/>
</dbReference>
<evidence type="ECO:0000313" key="7">
    <source>
        <dbReference type="Proteomes" id="UP000016638"/>
    </source>
</evidence>
<dbReference type="PANTHER" id="PTHR30514:SF1">
    <property type="entry name" value="HTH-TYPE TRANSCRIPTIONAL REGULATOR HEXR-RELATED"/>
    <property type="match status" value="1"/>
</dbReference>
<dbReference type="CDD" id="cd05013">
    <property type="entry name" value="SIS_RpiR"/>
    <property type="match status" value="1"/>
</dbReference>
<feature type="domain" description="HTH rpiR-type" evidence="4">
    <location>
        <begin position="5"/>
        <end position="81"/>
    </location>
</feature>
<reference evidence="6 7" key="1">
    <citation type="submission" date="2013-08" db="EMBL/GenBank/DDBJ databases">
        <authorList>
            <person name="Durkin A.S."/>
            <person name="Haft D.R."/>
            <person name="McCorrison J."/>
            <person name="Torralba M."/>
            <person name="Gillis M."/>
            <person name="Haft D.H."/>
            <person name="Methe B."/>
            <person name="Sutton G."/>
            <person name="Nelson K.E."/>
        </authorList>
    </citation>
    <scope>NUCLEOTIDE SEQUENCE [LARGE SCALE GENOMIC DNA]</scope>
    <source>
        <strain evidence="6 7">F0195</strain>
    </source>
</reference>
<keyword evidence="2" id="KW-0238">DNA-binding</keyword>
<dbReference type="GO" id="GO:1901135">
    <property type="term" value="P:carbohydrate derivative metabolic process"/>
    <property type="evidence" value="ECO:0007669"/>
    <property type="project" value="InterPro"/>
</dbReference>
<dbReference type="SUPFAM" id="SSF53697">
    <property type="entry name" value="SIS domain"/>
    <property type="match status" value="1"/>
</dbReference>
<dbReference type="PROSITE" id="PS51464">
    <property type="entry name" value="SIS"/>
    <property type="match status" value="1"/>
</dbReference>
<evidence type="ECO:0000259" key="5">
    <source>
        <dbReference type="PROSITE" id="PS51464"/>
    </source>
</evidence>
<dbReference type="STRING" id="1125712.HMPREF1316_1571"/>
<dbReference type="RefSeq" id="WP_021725459.1">
    <property type="nucleotide sequence ID" value="NZ_AWEZ01000020.1"/>
</dbReference>
<dbReference type="EMBL" id="AWEZ01000020">
    <property type="protein sequence ID" value="ERL09831.1"/>
    <property type="molecule type" value="Genomic_DNA"/>
</dbReference>
<dbReference type="InterPro" id="IPR046348">
    <property type="entry name" value="SIS_dom_sf"/>
</dbReference>